<dbReference type="EMBL" id="QJJU01000020">
    <property type="protein sequence ID" value="PXX04289.1"/>
    <property type="molecule type" value="Genomic_DNA"/>
</dbReference>
<feature type="region of interest" description="Disordered" evidence="1">
    <location>
        <begin position="68"/>
        <end position="120"/>
    </location>
</feature>
<feature type="compositionally biased region" description="Low complexity" evidence="1">
    <location>
        <begin position="1"/>
        <end position="22"/>
    </location>
</feature>
<keyword evidence="2" id="KW-1133">Transmembrane helix</keyword>
<dbReference type="Proteomes" id="UP000247781">
    <property type="component" value="Unassembled WGS sequence"/>
</dbReference>
<reference evidence="4" key="1">
    <citation type="submission" date="2018-05" db="EMBL/GenBank/DDBJ databases">
        <authorList>
            <person name="Deangelis K."/>
            <person name="Huntemann M."/>
            <person name="Clum A."/>
            <person name="Pillay M."/>
            <person name="Palaniappan K."/>
            <person name="Varghese N."/>
            <person name="Mikhailova N."/>
            <person name="Stamatis D."/>
            <person name="Reddy T."/>
            <person name="Daum C."/>
            <person name="Shapiro N."/>
            <person name="Ivanova N."/>
            <person name="Kyrpides N."/>
            <person name="Woyke T."/>
        </authorList>
    </citation>
    <scope>NUCLEOTIDE SEQUENCE [LARGE SCALE GENOMIC DNA]</scope>
    <source>
        <strain evidence="4">GAS496</strain>
    </source>
</reference>
<dbReference type="AlphaFoldDB" id="A0A318HA38"/>
<evidence type="ECO:0000313" key="3">
    <source>
        <dbReference type="EMBL" id="PXX04289.1"/>
    </source>
</evidence>
<keyword evidence="4" id="KW-1185">Reference proteome</keyword>
<evidence type="ECO:0000256" key="2">
    <source>
        <dbReference type="SAM" id="Phobius"/>
    </source>
</evidence>
<keyword evidence="2" id="KW-0472">Membrane</keyword>
<organism evidence="3 4">
    <name type="scientific">Mycolicibacterium moriokaense</name>
    <dbReference type="NCBI Taxonomy" id="39691"/>
    <lineage>
        <taxon>Bacteria</taxon>
        <taxon>Bacillati</taxon>
        <taxon>Actinomycetota</taxon>
        <taxon>Actinomycetes</taxon>
        <taxon>Mycobacteriales</taxon>
        <taxon>Mycobacteriaceae</taxon>
        <taxon>Mycolicibacterium</taxon>
    </lineage>
</organism>
<feature type="transmembrane region" description="Helical" evidence="2">
    <location>
        <begin position="40"/>
        <end position="64"/>
    </location>
</feature>
<feature type="region of interest" description="Disordered" evidence="1">
    <location>
        <begin position="1"/>
        <end position="35"/>
    </location>
</feature>
<feature type="compositionally biased region" description="Basic and acidic residues" evidence="1">
    <location>
        <begin position="90"/>
        <end position="100"/>
    </location>
</feature>
<gene>
    <name evidence="3" type="ORF">C8E89_12028</name>
</gene>
<reference evidence="3 4" key="2">
    <citation type="submission" date="2018-06" db="EMBL/GenBank/DDBJ databases">
        <title>Sequencing of bacterial isolates from soil warming experiment in Harvard Forest, Massachusetts, USA.</title>
        <authorList>
            <person name="Deangelis K.PhD."/>
        </authorList>
    </citation>
    <scope>NUCLEOTIDE SEQUENCE [LARGE SCALE GENOMIC DNA]</scope>
    <source>
        <strain evidence="3 4">GAS496</strain>
    </source>
</reference>
<evidence type="ECO:0000313" key="4">
    <source>
        <dbReference type="Proteomes" id="UP000247781"/>
    </source>
</evidence>
<protein>
    <submittedName>
        <fullName evidence="3">Uncharacterized protein</fullName>
    </submittedName>
</protein>
<sequence length="120" mass="12520">MVVMTETTPEQPRETTAAAEPAKQQDGDKTHRRGGRPFRIAAFVVALAGIVFIIAVIFWSGFILGASEGGEGGHHHGHGEGGSGQEGSSQEERDGSKRDNGMTPYGVVIEQSVPSAGFAG</sequence>
<evidence type="ECO:0000256" key="1">
    <source>
        <dbReference type="SAM" id="MobiDB-lite"/>
    </source>
</evidence>
<name>A0A318HA38_9MYCO</name>
<proteinExistence type="predicted"/>
<comment type="caution">
    <text evidence="3">The sequence shown here is derived from an EMBL/GenBank/DDBJ whole genome shotgun (WGS) entry which is preliminary data.</text>
</comment>
<accession>A0A318HA38</accession>
<keyword evidence="2" id="KW-0812">Transmembrane</keyword>